<name>A0A8T0W4H0_PANVG</name>
<evidence type="ECO:0000313" key="3">
    <source>
        <dbReference type="Proteomes" id="UP000823388"/>
    </source>
</evidence>
<reference evidence="2" key="1">
    <citation type="submission" date="2020-05" db="EMBL/GenBank/DDBJ databases">
        <title>WGS assembly of Panicum virgatum.</title>
        <authorList>
            <person name="Lovell J.T."/>
            <person name="Jenkins J."/>
            <person name="Shu S."/>
            <person name="Juenger T.E."/>
            <person name="Schmutz J."/>
        </authorList>
    </citation>
    <scope>NUCLEOTIDE SEQUENCE</scope>
    <source>
        <strain evidence="2">AP13</strain>
    </source>
</reference>
<dbReference type="EMBL" id="CM029039">
    <property type="protein sequence ID" value="KAG2643222.1"/>
    <property type="molecule type" value="Genomic_DNA"/>
</dbReference>
<evidence type="ECO:0000313" key="2">
    <source>
        <dbReference type="EMBL" id="KAG2643222.1"/>
    </source>
</evidence>
<organism evidence="2 3">
    <name type="scientific">Panicum virgatum</name>
    <name type="common">Blackwell switchgrass</name>
    <dbReference type="NCBI Taxonomy" id="38727"/>
    <lineage>
        <taxon>Eukaryota</taxon>
        <taxon>Viridiplantae</taxon>
        <taxon>Streptophyta</taxon>
        <taxon>Embryophyta</taxon>
        <taxon>Tracheophyta</taxon>
        <taxon>Spermatophyta</taxon>
        <taxon>Magnoliopsida</taxon>
        <taxon>Liliopsida</taxon>
        <taxon>Poales</taxon>
        <taxon>Poaceae</taxon>
        <taxon>PACMAD clade</taxon>
        <taxon>Panicoideae</taxon>
        <taxon>Panicodae</taxon>
        <taxon>Paniceae</taxon>
        <taxon>Panicinae</taxon>
        <taxon>Panicum</taxon>
        <taxon>Panicum sect. Hiantes</taxon>
    </lineage>
</organism>
<sequence length="79" mass="8942">MHDVVDASAELGSMHFCCVPVLRRVAFHQTPAQPRRPRRFLSFPPRGGVGGAAHHHRRLAPAWRRQSPSDRASTHRSNR</sequence>
<proteinExistence type="predicted"/>
<accession>A0A8T0W4H0</accession>
<comment type="caution">
    <text evidence="2">The sequence shown here is derived from an EMBL/GenBank/DDBJ whole genome shotgun (WGS) entry which is preliminary data.</text>
</comment>
<gene>
    <name evidence="2" type="ORF">PVAP13_2KG313102</name>
</gene>
<dbReference type="AlphaFoldDB" id="A0A8T0W4H0"/>
<evidence type="ECO:0000256" key="1">
    <source>
        <dbReference type="SAM" id="MobiDB-lite"/>
    </source>
</evidence>
<protein>
    <submittedName>
        <fullName evidence="2">Uncharacterized protein</fullName>
    </submittedName>
</protein>
<keyword evidence="3" id="KW-1185">Reference proteome</keyword>
<feature type="region of interest" description="Disordered" evidence="1">
    <location>
        <begin position="30"/>
        <end position="79"/>
    </location>
</feature>
<dbReference type="Proteomes" id="UP000823388">
    <property type="component" value="Chromosome 2K"/>
</dbReference>